<dbReference type="EMBL" id="AMGX01000016">
    <property type="protein sequence ID" value="EXJ67318.1"/>
    <property type="molecule type" value="Genomic_DNA"/>
</dbReference>
<dbReference type="RefSeq" id="XP_007748100.1">
    <property type="nucleotide sequence ID" value="XM_007749910.1"/>
</dbReference>
<evidence type="ECO:0000313" key="3">
    <source>
        <dbReference type="Proteomes" id="UP000019471"/>
    </source>
</evidence>
<feature type="region of interest" description="Disordered" evidence="1">
    <location>
        <begin position="72"/>
        <end position="105"/>
    </location>
</feature>
<dbReference type="OrthoDB" id="4130961at2759"/>
<comment type="caution">
    <text evidence="2">The sequence shown here is derived from an EMBL/GenBank/DDBJ whole genome shotgun (WGS) entry which is preliminary data.</text>
</comment>
<feature type="compositionally biased region" description="Polar residues" evidence="1">
    <location>
        <begin position="90"/>
        <end position="105"/>
    </location>
</feature>
<dbReference type="HOGENOM" id="CLU_454946_0_0_1"/>
<feature type="region of interest" description="Disordered" evidence="1">
    <location>
        <begin position="558"/>
        <end position="606"/>
    </location>
</feature>
<evidence type="ECO:0000313" key="2">
    <source>
        <dbReference type="EMBL" id="EXJ67318.1"/>
    </source>
</evidence>
<dbReference type="GeneID" id="19194027"/>
<sequence length="632" mass="70789">MPEQWKKRNASANIPEHVFIDQGPESFQVAKSKLVSSQARRFQSAGKRQQQRLSARQGAGYARSLVGWRSMSATPPVESPEKMSPLKSITPEQQLTEQGESSETQMSLAIQTGLRADPFSAFPGSNTKAVMSMVDYHIHIWAPHKAGNFDDLMGYNTQLDLCWPLALQDDMLFDATVAVSRTAWVLAQGNSPSEDQLMLYHRGLAMMRLRQRVSSTSFGPEEAVIFTVGRMLSIAYMSSEPEAFVAHFEAFKNIAQHYIDDHPGSAVARVVGNRLESWKALYGFRNRKILLQNDSNTSESTNREPQSIQSTLPGRQMRAQSPTLLSGVDLSVELAASLNSMQRLLDRIQTFQSLAGQTKRALELIERCRQFSHILHRYDNLSPTELQLCCALVVFCLQLYRHHIVEGPDAQGERGYESEQFDFLPAIADIASTFINKQLEGFSESVEQKMCLTWSATVLGSFLLQHRDSRLRTKGHIIHVNLGLNLGVGFPGEQHLPSGNTCLADEDNGWTVLESLLVGPWKIGSLWHPDLALQWRRDWQGSAKRQRRWEQQGVWMLGAPKRIPGKHGPGRPGRESGSSPDRKGKSKRTATATATRTGNMPFPKLSLDQDGEVDVIEYLVLREARDSLPRVE</sequence>
<evidence type="ECO:0008006" key="4">
    <source>
        <dbReference type="Google" id="ProtNLM"/>
    </source>
</evidence>
<feature type="region of interest" description="Disordered" evidence="1">
    <location>
        <begin position="293"/>
        <end position="315"/>
    </location>
</feature>
<evidence type="ECO:0000256" key="1">
    <source>
        <dbReference type="SAM" id="MobiDB-lite"/>
    </source>
</evidence>
<proteinExistence type="predicted"/>
<dbReference type="eggNOG" id="ENOG502T4Q4">
    <property type="taxonomic scope" value="Eukaryota"/>
</dbReference>
<organism evidence="2 3">
    <name type="scientific">Cladophialophora psammophila CBS 110553</name>
    <dbReference type="NCBI Taxonomy" id="1182543"/>
    <lineage>
        <taxon>Eukaryota</taxon>
        <taxon>Fungi</taxon>
        <taxon>Dikarya</taxon>
        <taxon>Ascomycota</taxon>
        <taxon>Pezizomycotina</taxon>
        <taxon>Eurotiomycetes</taxon>
        <taxon>Chaetothyriomycetidae</taxon>
        <taxon>Chaetothyriales</taxon>
        <taxon>Herpotrichiellaceae</taxon>
        <taxon>Cladophialophora</taxon>
    </lineage>
</organism>
<dbReference type="AlphaFoldDB" id="W9WHB8"/>
<dbReference type="Proteomes" id="UP000019471">
    <property type="component" value="Unassembled WGS sequence"/>
</dbReference>
<keyword evidence="3" id="KW-1185">Reference proteome</keyword>
<accession>W9WHB8</accession>
<gene>
    <name evidence="2" type="ORF">A1O5_09331</name>
</gene>
<reference evidence="2 3" key="1">
    <citation type="submission" date="2013-03" db="EMBL/GenBank/DDBJ databases">
        <title>The Genome Sequence of Cladophialophora psammophila CBS 110553.</title>
        <authorList>
            <consortium name="The Broad Institute Genomics Platform"/>
            <person name="Cuomo C."/>
            <person name="de Hoog S."/>
            <person name="Gorbushina A."/>
            <person name="Walker B."/>
            <person name="Young S.K."/>
            <person name="Zeng Q."/>
            <person name="Gargeya S."/>
            <person name="Fitzgerald M."/>
            <person name="Haas B."/>
            <person name="Abouelleil A."/>
            <person name="Allen A.W."/>
            <person name="Alvarado L."/>
            <person name="Arachchi H.M."/>
            <person name="Berlin A.M."/>
            <person name="Chapman S.B."/>
            <person name="Gainer-Dewar J."/>
            <person name="Goldberg J."/>
            <person name="Griggs A."/>
            <person name="Gujja S."/>
            <person name="Hansen M."/>
            <person name="Howarth C."/>
            <person name="Imamovic A."/>
            <person name="Ireland A."/>
            <person name="Larimer J."/>
            <person name="McCowan C."/>
            <person name="Murphy C."/>
            <person name="Pearson M."/>
            <person name="Poon T.W."/>
            <person name="Priest M."/>
            <person name="Roberts A."/>
            <person name="Saif S."/>
            <person name="Shea T."/>
            <person name="Sisk P."/>
            <person name="Sykes S."/>
            <person name="Wortman J."/>
            <person name="Nusbaum C."/>
            <person name="Birren B."/>
        </authorList>
    </citation>
    <scope>NUCLEOTIDE SEQUENCE [LARGE SCALE GENOMIC DNA]</scope>
    <source>
        <strain evidence="2 3">CBS 110553</strain>
    </source>
</reference>
<protein>
    <recommendedName>
        <fullName evidence="4">Transcription factor domain-containing protein</fullName>
    </recommendedName>
</protein>
<name>W9WHB8_9EURO</name>